<dbReference type="InterPro" id="IPR036812">
    <property type="entry name" value="NAD(P)_OxRdtase_dom_sf"/>
</dbReference>
<evidence type="ECO:0000256" key="1">
    <source>
        <dbReference type="ARBA" id="ARBA00023002"/>
    </source>
</evidence>
<dbReference type="InterPro" id="IPR050523">
    <property type="entry name" value="AKR_Detox_Biosynth"/>
</dbReference>
<dbReference type="PANTHER" id="PTHR43364:SF4">
    <property type="entry name" value="NAD(P)-LINKED OXIDOREDUCTASE SUPERFAMILY PROTEIN"/>
    <property type="match status" value="1"/>
</dbReference>
<dbReference type="PANTHER" id="PTHR43364">
    <property type="entry name" value="NADH-SPECIFIC METHYLGLYOXAL REDUCTASE-RELATED"/>
    <property type="match status" value="1"/>
</dbReference>
<name>A0ABT9NLF0_9ACTN</name>
<evidence type="ECO:0000313" key="4">
    <source>
        <dbReference type="Proteomes" id="UP001240447"/>
    </source>
</evidence>
<dbReference type="Proteomes" id="UP001240447">
    <property type="component" value="Unassembled WGS sequence"/>
</dbReference>
<comment type="caution">
    <text evidence="3">The sequence shown here is derived from an EMBL/GenBank/DDBJ whole genome shotgun (WGS) entry which is preliminary data.</text>
</comment>
<dbReference type="Gene3D" id="3.20.20.100">
    <property type="entry name" value="NADP-dependent oxidoreductase domain"/>
    <property type="match status" value="1"/>
</dbReference>
<dbReference type="SUPFAM" id="SSF51430">
    <property type="entry name" value="NAD(P)-linked oxidoreductase"/>
    <property type="match status" value="1"/>
</dbReference>
<proteinExistence type="predicted"/>
<accession>A0ABT9NLF0</accession>
<sequence length="327" mass="34990">MTSTSPDHRPWHRPLGDSGLRVSVVGLGCNNLGREGTATATQAGTDAVVHAAIDAGITLFDVADTYGAPQRGLSEELLGKALAGRRDDVVVATKFGMDMEGANGPDWGARGSRRYVVRAVEASLRRLGTDWIDLYQLHVPDPGTPIDETLAALDDLVTAGKVRYVGHSNFAGWQLAEAELLARELGTQRFVSSQIEYSLLKRGAEREQIPAAEHFGVGTLPFFPLASGLLTGKYADGRAPEGSRLAARPHLLEAADWDQLAAYSRFAAERDLTEVQVAFSWLASRPTVGSVIAGATTPEQVRTNAAAVCWTPSEDDEAELDVIFPGP</sequence>
<feature type="domain" description="NADP-dependent oxidoreductase" evidence="2">
    <location>
        <begin position="25"/>
        <end position="320"/>
    </location>
</feature>
<protein>
    <submittedName>
        <fullName evidence="3">Aryl-alcohol dehydrogenase-like predicted oxidoreductase</fullName>
    </submittedName>
</protein>
<evidence type="ECO:0000259" key="2">
    <source>
        <dbReference type="Pfam" id="PF00248"/>
    </source>
</evidence>
<dbReference type="InterPro" id="IPR023210">
    <property type="entry name" value="NADP_OxRdtase_dom"/>
</dbReference>
<organism evidence="3 4">
    <name type="scientific">Nocardioides massiliensis</name>
    <dbReference type="NCBI Taxonomy" id="1325935"/>
    <lineage>
        <taxon>Bacteria</taxon>
        <taxon>Bacillati</taxon>
        <taxon>Actinomycetota</taxon>
        <taxon>Actinomycetes</taxon>
        <taxon>Propionibacteriales</taxon>
        <taxon>Nocardioidaceae</taxon>
        <taxon>Nocardioides</taxon>
    </lineage>
</organism>
<gene>
    <name evidence="3" type="ORF">J2S59_001032</name>
</gene>
<keyword evidence="1" id="KW-0560">Oxidoreductase</keyword>
<dbReference type="Pfam" id="PF00248">
    <property type="entry name" value="Aldo_ket_red"/>
    <property type="match status" value="1"/>
</dbReference>
<evidence type="ECO:0000313" key="3">
    <source>
        <dbReference type="EMBL" id="MDP9821223.1"/>
    </source>
</evidence>
<keyword evidence="4" id="KW-1185">Reference proteome</keyword>
<reference evidence="3 4" key="1">
    <citation type="submission" date="2023-07" db="EMBL/GenBank/DDBJ databases">
        <title>Sequencing the genomes of 1000 actinobacteria strains.</title>
        <authorList>
            <person name="Klenk H.-P."/>
        </authorList>
    </citation>
    <scope>NUCLEOTIDE SEQUENCE [LARGE SCALE GENOMIC DNA]</scope>
    <source>
        <strain evidence="3 4">GD13</strain>
    </source>
</reference>
<dbReference type="RefSeq" id="WP_068119569.1">
    <property type="nucleotide sequence ID" value="NZ_CCXJ01000193.1"/>
</dbReference>
<dbReference type="EMBL" id="JAUSQM010000001">
    <property type="protein sequence ID" value="MDP9821223.1"/>
    <property type="molecule type" value="Genomic_DNA"/>
</dbReference>